<evidence type="ECO:0000256" key="1">
    <source>
        <dbReference type="ARBA" id="ARBA00022679"/>
    </source>
</evidence>
<dbReference type="PANTHER" id="PTHR43877">
    <property type="entry name" value="AMINOALKYLPHOSPHONATE N-ACETYLTRANSFERASE-RELATED-RELATED"/>
    <property type="match status" value="1"/>
</dbReference>
<evidence type="ECO:0000313" key="4">
    <source>
        <dbReference type="EMBL" id="NHM13680.1"/>
    </source>
</evidence>
<organism evidence="4 5">
    <name type="scientific">Xiamenia xianingshaonis</name>
    <dbReference type="NCBI Taxonomy" id="2682776"/>
    <lineage>
        <taxon>Bacteria</taxon>
        <taxon>Bacillati</taxon>
        <taxon>Actinomycetota</taxon>
        <taxon>Coriobacteriia</taxon>
        <taxon>Eggerthellales</taxon>
        <taxon>Eggerthellaceae</taxon>
        <taxon>Xiamenia</taxon>
    </lineage>
</organism>
<dbReference type="PANTHER" id="PTHR43877:SF2">
    <property type="entry name" value="AMINOALKYLPHOSPHONATE N-ACETYLTRANSFERASE-RELATED"/>
    <property type="match status" value="1"/>
</dbReference>
<comment type="caution">
    <text evidence="4">The sequence shown here is derived from an EMBL/GenBank/DDBJ whole genome shotgun (WGS) entry which is preliminary data.</text>
</comment>
<dbReference type="InterPro" id="IPR016181">
    <property type="entry name" value="Acyl_CoA_acyltransferase"/>
</dbReference>
<gene>
    <name evidence="4" type="ORF">GMI68_02645</name>
</gene>
<keyword evidence="1" id="KW-0808">Transferase</keyword>
<dbReference type="CDD" id="cd04301">
    <property type="entry name" value="NAT_SF"/>
    <property type="match status" value="1"/>
</dbReference>
<feature type="domain" description="N-acetyltransferase" evidence="3">
    <location>
        <begin position="6"/>
        <end position="183"/>
    </location>
</feature>
<reference evidence="4 5" key="1">
    <citation type="submission" date="2019-11" db="EMBL/GenBank/DDBJ databases">
        <title>Eggerthellaceae novel genus isolated from the rectal contents of marmort.</title>
        <authorList>
            <person name="Zhang G."/>
        </authorList>
    </citation>
    <scope>NUCLEOTIDE SEQUENCE [LARGE SCALE GENOMIC DNA]</scope>
    <source>
        <strain evidence="5">zg-886</strain>
    </source>
</reference>
<keyword evidence="5" id="KW-1185">Reference proteome</keyword>
<dbReference type="SUPFAM" id="SSF55729">
    <property type="entry name" value="Acyl-CoA N-acyltransferases (Nat)"/>
    <property type="match status" value="1"/>
</dbReference>
<dbReference type="Proteomes" id="UP000636394">
    <property type="component" value="Unassembled WGS sequence"/>
</dbReference>
<name>A0ABX0IJN7_9ACTN</name>
<dbReference type="InterPro" id="IPR000182">
    <property type="entry name" value="GNAT_dom"/>
</dbReference>
<evidence type="ECO:0000256" key="2">
    <source>
        <dbReference type="ARBA" id="ARBA00023315"/>
    </source>
</evidence>
<dbReference type="Pfam" id="PF00583">
    <property type="entry name" value="Acetyltransf_1"/>
    <property type="match status" value="1"/>
</dbReference>
<proteinExistence type="predicted"/>
<evidence type="ECO:0000313" key="5">
    <source>
        <dbReference type="Proteomes" id="UP000636394"/>
    </source>
</evidence>
<dbReference type="PROSITE" id="PS51186">
    <property type="entry name" value="GNAT"/>
    <property type="match status" value="1"/>
</dbReference>
<dbReference type="EMBL" id="WPCR01000003">
    <property type="protein sequence ID" value="NHM13680.1"/>
    <property type="molecule type" value="Genomic_DNA"/>
</dbReference>
<protein>
    <submittedName>
        <fullName evidence="4">GNAT family N-acetyltransferase</fullName>
    </submittedName>
</protein>
<keyword evidence="2" id="KW-0012">Acyltransferase</keyword>
<dbReference type="InterPro" id="IPR050832">
    <property type="entry name" value="Bact_Acetyltransf"/>
</dbReference>
<accession>A0ABX0IJN7</accession>
<evidence type="ECO:0000259" key="3">
    <source>
        <dbReference type="PROSITE" id="PS51186"/>
    </source>
</evidence>
<dbReference type="Gene3D" id="3.40.630.30">
    <property type="match status" value="1"/>
</dbReference>
<sequence>MKGSAMEFRQSRLDDIDDINAVFADGRASLRALGIDQWQNSYPTPEVVRGDIEQGHGFVAVDEDGSIVGIASALFIGEKIYDDLDGPGWLTDSLSHEPRYCTIHRVAVSARATGKGVGRFMIESIEALARENGSESVRVDTHRGNAPMRNLLLKCGYTECGVVHVLHVAETTTERIAYEKLIEHNAADEATGN</sequence>